<feature type="transmembrane region" description="Helical" evidence="6">
    <location>
        <begin position="502"/>
        <end position="523"/>
    </location>
</feature>
<dbReference type="eggNOG" id="KOG2474">
    <property type="taxonomic scope" value="Eukaryota"/>
</dbReference>
<keyword evidence="4 6" id="KW-0472">Membrane</keyword>
<feature type="compositionally biased region" description="Polar residues" evidence="5">
    <location>
        <begin position="309"/>
        <end position="330"/>
    </location>
</feature>
<gene>
    <name evidence="7" type="primary">TPHA0A02730</name>
    <name evidence="7" type="ordered locus">TPHA_0A02730</name>
</gene>
<sequence>MSSTTPKWVTYTLVNSILCITGGLMVPVISILFRTKKNINTKLINYGLSLSAGSMITTSLYKMLPRMDGNNNIPVFVAVSLGIFISFSVNYLVHSYASESLLHCAHENNDQDHVDEGDHSHSHDHLHDNTSPENRDDSTKDNRGQYSQAPADNIYTDISEVNDMSNNDQSTDAESSPLLSNNTRRTNTSATITKLFTKNGATTNSEECVPIIKTKSFSCYNGSQAEGIVSKHIQRSTSLSFHLTNGSEFNSENRLEAGKLHSKRIGLSCLENDVGYDLENLPTYRHNFLKKKASYEGVIVGSNMQPQSHSYATQSESATSGQHSSTSVYSAKTHKSHLKDHHHKLETPFSKLLSIGLQTCLVLTIHKLPEGFIIYYTNRSNESSELGLSIFISLAIHNFVEGFAMTLPFYAALESKGIPILITAVLGGGSQPIGALIGYLFFRNKEGSDLDGSISMDFFLSLTAGFLLVIALQMFQTGVGFSDNHHHHGDDDDSETIEEHSLGTTCLKWSCFGVLLILASGIFV</sequence>
<dbReference type="InterPro" id="IPR003689">
    <property type="entry name" value="ZIP"/>
</dbReference>
<feature type="transmembrane region" description="Helical" evidence="6">
    <location>
        <begin position="12"/>
        <end position="31"/>
    </location>
</feature>
<evidence type="ECO:0000256" key="4">
    <source>
        <dbReference type="ARBA" id="ARBA00023136"/>
    </source>
</evidence>
<feature type="transmembrane region" description="Helical" evidence="6">
    <location>
        <begin position="454"/>
        <end position="475"/>
    </location>
</feature>
<dbReference type="EMBL" id="HE612856">
    <property type="protein sequence ID" value="CCE61355.1"/>
    <property type="molecule type" value="Genomic_DNA"/>
</dbReference>
<evidence type="ECO:0000256" key="3">
    <source>
        <dbReference type="ARBA" id="ARBA00022989"/>
    </source>
</evidence>
<feature type="transmembrane region" description="Helical" evidence="6">
    <location>
        <begin position="73"/>
        <end position="93"/>
    </location>
</feature>
<keyword evidence="3 6" id="KW-1133">Transmembrane helix</keyword>
<dbReference type="KEGG" id="tpf:TPHA_0A02730"/>
<dbReference type="GeneID" id="11532442"/>
<evidence type="ECO:0008006" key="9">
    <source>
        <dbReference type="Google" id="ProtNLM"/>
    </source>
</evidence>
<evidence type="ECO:0000313" key="8">
    <source>
        <dbReference type="Proteomes" id="UP000005666"/>
    </source>
</evidence>
<dbReference type="OMA" id="GTTCLKW"/>
<feature type="compositionally biased region" description="Basic and acidic residues" evidence="5">
    <location>
        <begin position="109"/>
        <end position="143"/>
    </location>
</feature>
<dbReference type="Pfam" id="PF02535">
    <property type="entry name" value="Zip"/>
    <property type="match status" value="1"/>
</dbReference>
<feature type="transmembrane region" description="Helical" evidence="6">
    <location>
        <begin position="43"/>
        <end position="61"/>
    </location>
</feature>
<dbReference type="STRING" id="1071381.G8BN77"/>
<dbReference type="GO" id="GO:0000329">
    <property type="term" value="C:fungal-type vacuole membrane"/>
    <property type="evidence" value="ECO:0007669"/>
    <property type="project" value="EnsemblFungi"/>
</dbReference>
<dbReference type="PANTHER" id="PTHR11040">
    <property type="entry name" value="ZINC/IRON TRANSPORTER"/>
    <property type="match status" value="1"/>
</dbReference>
<keyword evidence="8" id="KW-1185">Reference proteome</keyword>
<feature type="transmembrane region" description="Helical" evidence="6">
    <location>
        <begin position="417"/>
        <end position="442"/>
    </location>
</feature>
<feature type="region of interest" description="Disordered" evidence="5">
    <location>
        <begin position="109"/>
        <end position="186"/>
    </location>
</feature>
<organism evidence="7 8">
    <name type="scientific">Tetrapisispora phaffii (strain ATCC 24235 / CBS 4417 / NBRC 1672 / NRRL Y-8282 / UCD 70-5)</name>
    <name type="common">Yeast</name>
    <name type="synonym">Fabospora phaffii</name>
    <dbReference type="NCBI Taxonomy" id="1071381"/>
    <lineage>
        <taxon>Eukaryota</taxon>
        <taxon>Fungi</taxon>
        <taxon>Dikarya</taxon>
        <taxon>Ascomycota</taxon>
        <taxon>Saccharomycotina</taxon>
        <taxon>Saccharomycetes</taxon>
        <taxon>Saccharomycetales</taxon>
        <taxon>Saccharomycetaceae</taxon>
        <taxon>Tetrapisispora</taxon>
    </lineage>
</organism>
<dbReference type="PANTHER" id="PTHR11040:SF210">
    <property type="entry name" value="ZINC-REGULATED TRANSPORTER 3"/>
    <property type="match status" value="1"/>
</dbReference>
<feature type="region of interest" description="Disordered" evidence="5">
    <location>
        <begin position="309"/>
        <end position="333"/>
    </location>
</feature>
<evidence type="ECO:0000313" key="7">
    <source>
        <dbReference type="EMBL" id="CCE61355.1"/>
    </source>
</evidence>
<dbReference type="HOGENOM" id="CLU_023518_0_0_1"/>
<proteinExistence type="predicted"/>
<feature type="transmembrane region" description="Helical" evidence="6">
    <location>
        <begin position="386"/>
        <end position="411"/>
    </location>
</feature>
<dbReference type="GO" id="GO:0006882">
    <property type="term" value="P:intracellular zinc ion homeostasis"/>
    <property type="evidence" value="ECO:0007669"/>
    <property type="project" value="EnsemblFungi"/>
</dbReference>
<evidence type="ECO:0000256" key="5">
    <source>
        <dbReference type="SAM" id="MobiDB-lite"/>
    </source>
</evidence>
<evidence type="ECO:0000256" key="6">
    <source>
        <dbReference type="SAM" id="Phobius"/>
    </source>
</evidence>
<comment type="subcellular location">
    <subcellularLocation>
        <location evidence="1">Membrane</location>
        <topology evidence="1">Multi-pass membrane protein</topology>
    </subcellularLocation>
</comment>
<protein>
    <recommendedName>
        <fullName evidence="9">Zinc/iron permease</fullName>
    </recommendedName>
</protein>
<accession>G8BN77</accession>
<dbReference type="AlphaFoldDB" id="G8BN77"/>
<dbReference type="OrthoDB" id="262547at2759"/>
<reference evidence="7 8" key="1">
    <citation type="journal article" date="2011" name="Proc. Natl. Acad. Sci. U.S.A.">
        <title>Evolutionary erosion of yeast sex chromosomes by mating-type switching accidents.</title>
        <authorList>
            <person name="Gordon J.L."/>
            <person name="Armisen D."/>
            <person name="Proux-Wera E."/>
            <person name="Oheigeartaigh S.S."/>
            <person name="Byrne K.P."/>
            <person name="Wolfe K.H."/>
        </authorList>
    </citation>
    <scope>NUCLEOTIDE SEQUENCE [LARGE SCALE GENOMIC DNA]</scope>
    <source>
        <strain evidence="8">ATCC 24235 / CBS 4417 / NBRC 1672 / NRRL Y-8282 / UCD 70-5</strain>
    </source>
</reference>
<feature type="compositionally biased region" description="Polar residues" evidence="5">
    <location>
        <begin position="162"/>
        <end position="174"/>
    </location>
</feature>
<dbReference type="Proteomes" id="UP000005666">
    <property type="component" value="Chromosome 1"/>
</dbReference>
<keyword evidence="2 6" id="KW-0812">Transmembrane</keyword>
<evidence type="ECO:0000256" key="1">
    <source>
        <dbReference type="ARBA" id="ARBA00004141"/>
    </source>
</evidence>
<dbReference type="RefSeq" id="XP_003683789.1">
    <property type="nucleotide sequence ID" value="XM_003683741.1"/>
</dbReference>
<evidence type="ECO:0000256" key="2">
    <source>
        <dbReference type="ARBA" id="ARBA00022692"/>
    </source>
</evidence>
<name>G8BN77_TETPH</name>
<dbReference type="GO" id="GO:0005385">
    <property type="term" value="F:zinc ion transmembrane transporter activity"/>
    <property type="evidence" value="ECO:0007669"/>
    <property type="project" value="EnsemblFungi"/>
</dbReference>